<gene>
    <name evidence="1" type="ordered locus">Mlab_0732</name>
</gene>
<dbReference type="eggNOG" id="arCOG05312">
    <property type="taxonomic scope" value="Archaea"/>
</dbReference>
<evidence type="ECO:0000313" key="2">
    <source>
        <dbReference type="Proteomes" id="UP000000365"/>
    </source>
</evidence>
<proteinExistence type="predicted"/>
<evidence type="ECO:0000313" key="1">
    <source>
        <dbReference type="EMBL" id="ABN06904.1"/>
    </source>
</evidence>
<accession>A2SRE8</accession>
<protein>
    <submittedName>
        <fullName evidence="1">Uncharacterized protein</fullName>
    </submittedName>
</protein>
<reference evidence="1 2" key="1">
    <citation type="journal article" date="2009" name="Stand. Genomic Sci.">
        <title>Complete genome sequence of Methanocorpusculum labreanum type strain Z.</title>
        <authorList>
            <person name="Anderson I.J."/>
            <person name="Sieprawska-Lupa M."/>
            <person name="Goltsman E."/>
            <person name="Lapidus A."/>
            <person name="Copeland A."/>
            <person name="Glavina Del Rio T."/>
            <person name="Tice H."/>
            <person name="Dalin E."/>
            <person name="Barry K."/>
            <person name="Pitluck S."/>
            <person name="Hauser L."/>
            <person name="Land M."/>
            <person name="Lucas S."/>
            <person name="Richardson P."/>
            <person name="Whitman W.B."/>
            <person name="Kyrpides N.C."/>
        </authorList>
    </citation>
    <scope>NUCLEOTIDE SEQUENCE [LARGE SCALE GENOMIC DNA]</scope>
    <source>
        <strain evidence="2">ATCC 43576 / DSM 4855 / Z</strain>
    </source>
</reference>
<organism evidence="1 2">
    <name type="scientific">Methanocorpusculum labreanum (strain ATCC 43576 / DSM 4855 / Z)</name>
    <dbReference type="NCBI Taxonomy" id="410358"/>
    <lineage>
        <taxon>Archaea</taxon>
        <taxon>Methanobacteriati</taxon>
        <taxon>Methanobacteriota</taxon>
        <taxon>Stenosarchaea group</taxon>
        <taxon>Methanomicrobia</taxon>
        <taxon>Methanomicrobiales</taxon>
        <taxon>Methanocorpusculaceae</taxon>
        <taxon>Methanocorpusculum</taxon>
    </lineage>
</organism>
<dbReference type="Proteomes" id="UP000000365">
    <property type="component" value="Chromosome"/>
</dbReference>
<dbReference type="EMBL" id="CP000559">
    <property type="protein sequence ID" value="ABN06904.1"/>
    <property type="molecule type" value="Genomic_DNA"/>
</dbReference>
<dbReference type="AlphaFoldDB" id="A2SRE8"/>
<dbReference type="OrthoDB" id="117608at2157"/>
<dbReference type="HOGENOM" id="CLU_1048108_0_0_2"/>
<name>A2SRE8_METLZ</name>
<sequence>MRTLTFPVRSLGSVLPMDTDPSALTEWLSKRRGKETDLTTWNVETTLTDQLEFVDFPAAGGEFYADRILDSCGNVVDGNVSHEFDPDFGTILADVSLVQARRKNCWWSIPAPSALDVGDAYFGDPEEFKTALFETVSTLCRSMRDAGIPGHILTADRPDEIELEYFSGKRYLWAVSNDALPEILEIQKDIVITAEGVSLLPDLLDSFEIRNIYIRDADPAALRSVLRHIDPEYIQVCGVGPEEGRPEYWEKLAAVSVESTE</sequence>
<dbReference type="RefSeq" id="WP_011833105.1">
    <property type="nucleotide sequence ID" value="NC_008942.1"/>
</dbReference>
<dbReference type="KEGG" id="mla:Mlab_0732"/>
<dbReference type="STRING" id="410358.Mlab_0732"/>
<dbReference type="GeneID" id="4795061"/>
<keyword evidence="2" id="KW-1185">Reference proteome</keyword>